<dbReference type="OrthoDB" id="9795104at2"/>
<sequence>MTRHYIGTTDQFTVGEPKLVQINGRKIGVYRLSDDRFHAILNYCPHQGAELCKGPVTSWIKSSRPGDFQYEKEGEIVRCPWHGWEFDIPSGCMVIDRKIRTLTYDVTVEKFDVSIEQGKVYIEM</sequence>
<evidence type="ECO:0000256" key="1">
    <source>
        <dbReference type="ARBA" id="ARBA00022714"/>
    </source>
</evidence>
<dbReference type="Pfam" id="PF00355">
    <property type="entry name" value="Rieske"/>
    <property type="match status" value="1"/>
</dbReference>
<keyword evidence="7" id="KW-1185">Reference proteome</keyword>
<comment type="caution">
    <text evidence="6">The sequence shown here is derived from an EMBL/GenBank/DDBJ whole genome shotgun (WGS) entry which is preliminary data.</text>
</comment>
<dbReference type="PROSITE" id="PS51296">
    <property type="entry name" value="RIESKE"/>
    <property type="match status" value="1"/>
</dbReference>
<dbReference type="InterPro" id="IPR036922">
    <property type="entry name" value="Rieske_2Fe-2S_sf"/>
</dbReference>
<dbReference type="PANTHER" id="PTHR21496:SF23">
    <property type="entry name" value="3-PHENYLPROPIONATE_CINNAMIC ACID DIOXYGENASE FERREDOXIN SUBUNIT"/>
    <property type="match status" value="1"/>
</dbReference>
<protein>
    <submittedName>
        <fullName evidence="6">Rieske (2Fe-2S) protein</fullName>
    </submittedName>
</protein>
<dbReference type="InterPro" id="IPR017941">
    <property type="entry name" value="Rieske_2Fe-2S"/>
</dbReference>
<dbReference type="AlphaFoldDB" id="A0A4Q9DSL7"/>
<organism evidence="6 7">
    <name type="scientific">Paenibacillus thalictri</name>
    <dbReference type="NCBI Taxonomy" id="2527873"/>
    <lineage>
        <taxon>Bacteria</taxon>
        <taxon>Bacillati</taxon>
        <taxon>Bacillota</taxon>
        <taxon>Bacilli</taxon>
        <taxon>Bacillales</taxon>
        <taxon>Paenibacillaceae</taxon>
        <taxon>Paenibacillus</taxon>
    </lineage>
</organism>
<dbReference type="Proteomes" id="UP000293142">
    <property type="component" value="Unassembled WGS sequence"/>
</dbReference>
<dbReference type="RefSeq" id="WP_131013591.1">
    <property type="nucleotide sequence ID" value="NZ_SIRE01000008.1"/>
</dbReference>
<dbReference type="EMBL" id="SIRE01000008">
    <property type="protein sequence ID" value="TBL78955.1"/>
    <property type="molecule type" value="Genomic_DNA"/>
</dbReference>
<dbReference type="GO" id="GO:0016705">
    <property type="term" value="F:oxidoreductase activity, acting on paired donors, with incorporation or reduction of molecular oxygen"/>
    <property type="evidence" value="ECO:0007669"/>
    <property type="project" value="UniProtKB-ARBA"/>
</dbReference>
<keyword evidence="4" id="KW-0411">Iron-sulfur</keyword>
<dbReference type="SUPFAM" id="SSF50022">
    <property type="entry name" value="ISP domain"/>
    <property type="match status" value="1"/>
</dbReference>
<gene>
    <name evidence="6" type="ORF">EYB31_12045</name>
</gene>
<feature type="domain" description="Rieske" evidence="5">
    <location>
        <begin position="4"/>
        <end position="122"/>
    </location>
</feature>
<keyword evidence="1" id="KW-0001">2Fe-2S</keyword>
<dbReference type="GO" id="GO:0004497">
    <property type="term" value="F:monooxygenase activity"/>
    <property type="evidence" value="ECO:0007669"/>
    <property type="project" value="UniProtKB-ARBA"/>
</dbReference>
<evidence type="ECO:0000256" key="2">
    <source>
        <dbReference type="ARBA" id="ARBA00022723"/>
    </source>
</evidence>
<dbReference type="PANTHER" id="PTHR21496">
    <property type="entry name" value="FERREDOXIN-RELATED"/>
    <property type="match status" value="1"/>
</dbReference>
<evidence type="ECO:0000313" key="6">
    <source>
        <dbReference type="EMBL" id="TBL78955.1"/>
    </source>
</evidence>
<dbReference type="CDD" id="cd03467">
    <property type="entry name" value="Rieske"/>
    <property type="match status" value="1"/>
</dbReference>
<proteinExistence type="predicted"/>
<dbReference type="GO" id="GO:0046872">
    <property type="term" value="F:metal ion binding"/>
    <property type="evidence" value="ECO:0007669"/>
    <property type="project" value="UniProtKB-KW"/>
</dbReference>
<dbReference type="GO" id="GO:0051537">
    <property type="term" value="F:2 iron, 2 sulfur cluster binding"/>
    <property type="evidence" value="ECO:0007669"/>
    <property type="project" value="UniProtKB-KW"/>
</dbReference>
<dbReference type="Gene3D" id="2.102.10.10">
    <property type="entry name" value="Rieske [2Fe-2S] iron-sulphur domain"/>
    <property type="match status" value="1"/>
</dbReference>
<name>A0A4Q9DSL7_9BACL</name>
<keyword evidence="3" id="KW-0408">Iron</keyword>
<evidence type="ECO:0000256" key="4">
    <source>
        <dbReference type="ARBA" id="ARBA00023014"/>
    </source>
</evidence>
<keyword evidence="2" id="KW-0479">Metal-binding</keyword>
<evidence type="ECO:0000313" key="7">
    <source>
        <dbReference type="Proteomes" id="UP000293142"/>
    </source>
</evidence>
<evidence type="ECO:0000256" key="3">
    <source>
        <dbReference type="ARBA" id="ARBA00023004"/>
    </source>
</evidence>
<accession>A0A4Q9DSL7</accession>
<evidence type="ECO:0000259" key="5">
    <source>
        <dbReference type="PROSITE" id="PS51296"/>
    </source>
</evidence>
<reference evidence="6 7" key="1">
    <citation type="submission" date="2019-02" db="EMBL/GenBank/DDBJ databases">
        <title>Paenibacillus sp. nov., isolated from surface-sterilized tissue of Thalictrum simplex L.</title>
        <authorList>
            <person name="Tuo L."/>
        </authorList>
    </citation>
    <scope>NUCLEOTIDE SEQUENCE [LARGE SCALE GENOMIC DNA]</scope>
    <source>
        <strain evidence="6 7">N2SHLJ1</strain>
    </source>
</reference>